<dbReference type="PANTHER" id="PTHR30383:SF31">
    <property type="entry name" value="SGNH HYDROLASE-TYPE ESTERASE DOMAIN-CONTAINING PROTEIN-RELATED"/>
    <property type="match status" value="1"/>
</dbReference>
<dbReference type="OrthoDB" id="3915838at2759"/>
<dbReference type="Gene3D" id="3.40.50.1110">
    <property type="entry name" value="SGNH hydrolase"/>
    <property type="match status" value="1"/>
</dbReference>
<proteinExistence type="predicted"/>
<feature type="chain" id="PRO_5003532383" description="SGNH hydrolase-type esterase domain-containing protein" evidence="3">
    <location>
        <begin position="21"/>
        <end position="1027"/>
    </location>
</feature>
<reference evidence="5 6" key="1">
    <citation type="journal article" date="2012" name="Eukaryot. Cell">
        <title>Genome sequence of the fungus Glarea lozoyensis: the first genome sequence of a species from the Helotiaceae family.</title>
        <authorList>
            <person name="Youssar L."/>
            <person name="Gruening B.A."/>
            <person name="Erxleben A."/>
            <person name="Guenther S."/>
            <person name="Huettel W."/>
        </authorList>
    </citation>
    <scope>NUCLEOTIDE SEQUENCE [LARGE SCALE GENOMIC DNA]</scope>
    <source>
        <strain evidence="6">ATCC 74030 / MF5533</strain>
    </source>
</reference>
<dbReference type="HOGENOM" id="CLU_005348_0_0_1"/>
<dbReference type="PANTHER" id="PTHR30383">
    <property type="entry name" value="THIOESTERASE 1/PROTEASE 1/LYSOPHOSPHOLIPASE L1"/>
    <property type="match status" value="1"/>
</dbReference>
<dbReference type="CDD" id="cd01833">
    <property type="entry name" value="XynB_like"/>
    <property type="match status" value="1"/>
</dbReference>
<keyword evidence="6" id="KW-1185">Reference proteome</keyword>
<dbReference type="EMBL" id="AGUE01000194">
    <property type="protein sequence ID" value="EHK97448.1"/>
    <property type="molecule type" value="Genomic_DNA"/>
</dbReference>
<evidence type="ECO:0000256" key="3">
    <source>
        <dbReference type="SAM" id="SignalP"/>
    </source>
</evidence>
<protein>
    <recommendedName>
        <fullName evidence="4">SGNH hydrolase-type esterase domain-containing protein</fullName>
    </recommendedName>
</protein>
<dbReference type="InParanoid" id="H0EVI7"/>
<feature type="signal peptide" evidence="3">
    <location>
        <begin position="1"/>
        <end position="20"/>
    </location>
</feature>
<feature type="region of interest" description="Disordered" evidence="2">
    <location>
        <begin position="796"/>
        <end position="825"/>
    </location>
</feature>
<dbReference type="Pfam" id="PF13517">
    <property type="entry name" value="FG-GAP_3"/>
    <property type="match status" value="1"/>
</dbReference>
<dbReference type="Pfam" id="PF13472">
    <property type="entry name" value="Lipase_GDSL_2"/>
    <property type="match status" value="1"/>
</dbReference>
<dbReference type="SUPFAM" id="SSF69318">
    <property type="entry name" value="Integrin alpha N-terminal domain"/>
    <property type="match status" value="1"/>
</dbReference>
<evidence type="ECO:0000256" key="2">
    <source>
        <dbReference type="SAM" id="MobiDB-lite"/>
    </source>
</evidence>
<organism evidence="5 6">
    <name type="scientific">Glarea lozoyensis (strain ATCC 74030 / MF5533)</name>
    <dbReference type="NCBI Taxonomy" id="1104152"/>
    <lineage>
        <taxon>Eukaryota</taxon>
        <taxon>Fungi</taxon>
        <taxon>Dikarya</taxon>
        <taxon>Ascomycota</taxon>
        <taxon>Pezizomycotina</taxon>
        <taxon>Leotiomycetes</taxon>
        <taxon>Helotiales</taxon>
        <taxon>Helotiaceae</taxon>
        <taxon>Glarea</taxon>
    </lineage>
</organism>
<dbReference type="GO" id="GO:0004622">
    <property type="term" value="F:phosphatidylcholine lysophospholipase activity"/>
    <property type="evidence" value="ECO:0007669"/>
    <property type="project" value="TreeGrafter"/>
</dbReference>
<sequence>MGLLMKNLGALLAISSSINSIVPIAAQGLDYPTTNTGPSDATVDKAWNGYYPPYEGFTVTPQHQEIYDNVTDPAPDLRRREAKDFYLRVMPLGASIVEGIASSDSNGFRKHLRQQLRWKGWKVNMVGSKQNGNMADRDNEGHPGWVTSEIHGAWTANKEMKPNVVLLNAGTNDCMQNLDTNNVGTRVKAIVNDIFNSIDDVTVIVSTLVQSRNQQECAEKVSKQIREFVKSSEFSGKKIALADMFQAMNREAHLSGDGIHPNDAGYKLFAAVVPVFPLFSKFRAYVHQRKEWAADISARIEKKDDIAVIVNGIPDRMFFANLVTWIVIWVQSSGSAVHVSINQKTNPPTFKYLGQVVPTHAGYTDLDVRIADIDGDGRADYCLVENGNVAGDGNGFIKCSRNAGQGIDYSWQGFKTAGGIGERVFDKVATADRSGVILGDLNGDNRADYMFIGNNGNVNTWTNMRGWGPGIVPEWNDAGITHQGQGDQNIRRNIKFGRIFGSGKLDYIYIKEEKEWYDVHVWENLGAGATRRKADGNYYCDMRGTGRDDYVWIYSHGGSAEIFANIQSPPEWGHDVTIKLSVPGPRNGIHLADWDGDGRCDVLVQNKATGAITPYINKWDANSKTITFVASAPTRATCNTGWGVNIFDKGMALADIDGDKRADILCLETSGRITGFLNKAGKLEDVGQIKKSEGWDRANLRFADVESKGKTDIIWLDKYTGAGSVWTNGGRTGNPAGNLGSSWLWTSRGKLYSPINRGECMMFSNQGGLGRADLLEVLPLSNRAWTYFNECGGGSGGDDGGSIADPNLPPYNSPEEAKPPTDYGDINKCTGRTSDYTADLIKKDQNPKTFLSDSMKGIEGTLTELREIIKAVKEKRTIGSEEEPLDIRHLAWALYPSVTMVDESVNQMQKVLETAEKVEAEERKKVALAFLDTIFLVMPLVSAPLKATSSALVRSLGRTIGGFTDAYAVGRGFAIGKAIARAPEAATISKAAFALDGAGLGPLGTPILVTRKALEELAPLPQDEIDP</sequence>
<gene>
    <name evidence="5" type="ORF">M7I_6785</name>
</gene>
<dbReference type="InterPro" id="IPR036514">
    <property type="entry name" value="SGNH_hydro_sf"/>
</dbReference>
<dbReference type="InterPro" id="IPR028994">
    <property type="entry name" value="Integrin_alpha_N"/>
</dbReference>
<dbReference type="InterPro" id="IPR013830">
    <property type="entry name" value="SGNH_hydro"/>
</dbReference>
<accession>H0EVI7</accession>
<keyword evidence="1 3" id="KW-0732">Signal</keyword>
<dbReference type="SUPFAM" id="SSF52266">
    <property type="entry name" value="SGNH hydrolase"/>
    <property type="match status" value="1"/>
</dbReference>
<dbReference type="InterPro" id="IPR013517">
    <property type="entry name" value="FG-GAP"/>
</dbReference>
<comment type="caution">
    <text evidence="5">The sequence shown here is derived from an EMBL/GenBank/DDBJ whole genome shotgun (WGS) entry which is preliminary data.</text>
</comment>
<dbReference type="Proteomes" id="UP000005446">
    <property type="component" value="Unassembled WGS sequence"/>
</dbReference>
<dbReference type="AlphaFoldDB" id="H0EVI7"/>
<feature type="domain" description="SGNH hydrolase-type esterase" evidence="4">
    <location>
        <begin position="92"/>
        <end position="268"/>
    </location>
</feature>
<dbReference type="InterPro" id="IPR051532">
    <property type="entry name" value="Ester_Hydrolysis_Enzymes"/>
</dbReference>
<evidence type="ECO:0000259" key="4">
    <source>
        <dbReference type="Pfam" id="PF13472"/>
    </source>
</evidence>
<evidence type="ECO:0000313" key="6">
    <source>
        <dbReference type="Proteomes" id="UP000005446"/>
    </source>
</evidence>
<name>H0EVI7_GLAL7</name>
<evidence type="ECO:0000256" key="1">
    <source>
        <dbReference type="ARBA" id="ARBA00022729"/>
    </source>
</evidence>
<evidence type="ECO:0000313" key="5">
    <source>
        <dbReference type="EMBL" id="EHK97448.1"/>
    </source>
</evidence>